<keyword evidence="1" id="KW-0472">Membrane</keyword>
<reference evidence="2 3" key="1">
    <citation type="submission" date="2024-01" db="EMBL/GenBank/DDBJ databases">
        <authorList>
            <person name="Kunselman E."/>
        </authorList>
    </citation>
    <scope>NUCLEOTIDE SEQUENCE [LARGE SCALE GENOMIC DNA]</scope>
    <source>
        <strain evidence="2">2 abalone samples</strain>
    </source>
</reference>
<dbReference type="RefSeq" id="WP_338364752.1">
    <property type="nucleotide sequence ID" value="NZ_CAWVOK010000033.1"/>
</dbReference>
<dbReference type="Proteomes" id="UP001314181">
    <property type="component" value="Unassembled WGS sequence"/>
</dbReference>
<evidence type="ECO:0008006" key="4">
    <source>
        <dbReference type="Google" id="ProtNLM"/>
    </source>
</evidence>
<accession>A0ABP0EWA2</accession>
<gene>
    <name evidence="2" type="ORF">CAXC1_70023</name>
</gene>
<feature type="transmembrane region" description="Helical" evidence="1">
    <location>
        <begin position="28"/>
        <end position="50"/>
    </location>
</feature>
<keyword evidence="1" id="KW-1133">Transmembrane helix</keyword>
<protein>
    <recommendedName>
        <fullName evidence="4">Prepilin-type N-terminal cleavage/methylation domain-containing protein</fullName>
    </recommendedName>
</protein>
<keyword evidence="3" id="KW-1185">Reference proteome</keyword>
<evidence type="ECO:0000313" key="3">
    <source>
        <dbReference type="Proteomes" id="UP001314181"/>
    </source>
</evidence>
<keyword evidence="1" id="KW-0812">Transmembrane</keyword>
<sequence length="330" mass="36723">MFGIIVLFTKFVKSCIKKLFSFALYDKAFSIIELAVAIITTSLILVVVLVGTNMIFAAKVQHVISQLMEYEKAVNVFYSTYNYLPGDFRDTYIWSDKNIKENCYYNNSGSLDNSKLNASFIAGNGDMLVHDSEIDVVNCHFALSGIISVHRLGRNIFANDYQGMATSADAKYASGLWIDEHNLLNLGNLATDPFSSGGSKFNSIVITSHDKSNYYSARKRINTTLSTKLLKAVDVIMDDGKPGTGNIRFIGIDIKENKICMTTGGATLSCMVTSHTNYQDNERGPTNEICSSVSNFVCDVNSEFINISSKQKNSTVLYYLPDWLRRFTNS</sequence>
<evidence type="ECO:0000313" key="2">
    <source>
        <dbReference type="EMBL" id="CAK8163499.1"/>
    </source>
</evidence>
<proteinExistence type="predicted"/>
<dbReference type="EMBL" id="CAWVOK010000033">
    <property type="protein sequence ID" value="CAK8163499.1"/>
    <property type="molecule type" value="Genomic_DNA"/>
</dbReference>
<comment type="caution">
    <text evidence="2">The sequence shown here is derived from an EMBL/GenBank/DDBJ whole genome shotgun (WGS) entry which is preliminary data.</text>
</comment>
<organism evidence="2 3">
    <name type="scientific">Candidatus Xenohaliotis californiensis</name>
    <dbReference type="NCBI Taxonomy" id="84677"/>
    <lineage>
        <taxon>Bacteria</taxon>
        <taxon>Pseudomonadati</taxon>
        <taxon>Pseudomonadota</taxon>
        <taxon>Alphaproteobacteria</taxon>
        <taxon>Rickettsiales</taxon>
        <taxon>Anaplasmataceae</taxon>
        <taxon>Candidatus Xenohaliotis</taxon>
    </lineage>
</organism>
<name>A0ABP0EWA2_9RICK</name>
<evidence type="ECO:0000256" key="1">
    <source>
        <dbReference type="SAM" id="Phobius"/>
    </source>
</evidence>